<evidence type="ECO:0000313" key="1">
    <source>
        <dbReference type="EMBL" id="KAK9123667.1"/>
    </source>
</evidence>
<sequence>MVFNHPISCDGNNPQTSQILSKNLNFPALIFGFIKACKMKHKKNGIYSGVSIRCVHLISNN</sequence>
<dbReference type="Proteomes" id="UP001417504">
    <property type="component" value="Unassembled WGS sequence"/>
</dbReference>
<keyword evidence="2" id="KW-1185">Reference proteome</keyword>
<dbReference type="AlphaFoldDB" id="A0AAP0NXH8"/>
<gene>
    <name evidence="1" type="ORF">Sjap_013269</name>
</gene>
<organism evidence="1 2">
    <name type="scientific">Stephania japonica</name>
    <dbReference type="NCBI Taxonomy" id="461633"/>
    <lineage>
        <taxon>Eukaryota</taxon>
        <taxon>Viridiplantae</taxon>
        <taxon>Streptophyta</taxon>
        <taxon>Embryophyta</taxon>
        <taxon>Tracheophyta</taxon>
        <taxon>Spermatophyta</taxon>
        <taxon>Magnoliopsida</taxon>
        <taxon>Ranunculales</taxon>
        <taxon>Menispermaceae</taxon>
        <taxon>Menispermoideae</taxon>
        <taxon>Cissampelideae</taxon>
        <taxon>Stephania</taxon>
    </lineage>
</organism>
<evidence type="ECO:0000313" key="2">
    <source>
        <dbReference type="Proteomes" id="UP001417504"/>
    </source>
</evidence>
<reference evidence="1 2" key="1">
    <citation type="submission" date="2024-01" db="EMBL/GenBank/DDBJ databases">
        <title>Genome assemblies of Stephania.</title>
        <authorList>
            <person name="Yang L."/>
        </authorList>
    </citation>
    <scope>NUCLEOTIDE SEQUENCE [LARGE SCALE GENOMIC DNA]</scope>
    <source>
        <strain evidence="1">QJT</strain>
        <tissue evidence="1">Leaf</tissue>
    </source>
</reference>
<proteinExistence type="predicted"/>
<accession>A0AAP0NXH8</accession>
<comment type="caution">
    <text evidence="1">The sequence shown here is derived from an EMBL/GenBank/DDBJ whole genome shotgun (WGS) entry which is preliminary data.</text>
</comment>
<dbReference type="EMBL" id="JBBNAE010000005">
    <property type="protein sequence ID" value="KAK9123667.1"/>
    <property type="molecule type" value="Genomic_DNA"/>
</dbReference>
<name>A0AAP0NXH8_9MAGN</name>
<protein>
    <submittedName>
        <fullName evidence="1">Uncharacterized protein</fullName>
    </submittedName>
</protein>